<dbReference type="Pfam" id="PF04545">
    <property type="entry name" value="Sigma70_r4"/>
    <property type="match status" value="1"/>
</dbReference>
<feature type="domain" description="RNA polymerase sigma-70" evidence="6">
    <location>
        <begin position="224"/>
        <end position="237"/>
    </location>
</feature>
<dbReference type="Pfam" id="PF04542">
    <property type="entry name" value="Sigma70_r2"/>
    <property type="match status" value="1"/>
</dbReference>
<evidence type="ECO:0000313" key="8">
    <source>
        <dbReference type="Proteomes" id="UP000813462"/>
    </source>
</evidence>
<protein>
    <recommendedName>
        <fullName evidence="6">RNA polymerase sigma-70 domain-containing protein</fullName>
    </recommendedName>
</protein>
<dbReference type="GO" id="GO:0016987">
    <property type="term" value="F:sigma factor activity"/>
    <property type="evidence" value="ECO:0007669"/>
    <property type="project" value="UniProtKB-KW"/>
</dbReference>
<accession>A0A978VC84</accession>
<dbReference type="GO" id="GO:0003677">
    <property type="term" value="F:DNA binding"/>
    <property type="evidence" value="ECO:0007669"/>
    <property type="project" value="UniProtKB-KW"/>
</dbReference>
<proteinExistence type="inferred from homology"/>
<dbReference type="InterPro" id="IPR014284">
    <property type="entry name" value="RNA_pol_sigma-70_dom"/>
</dbReference>
<dbReference type="PRINTS" id="PR00046">
    <property type="entry name" value="SIGMA70FCT"/>
</dbReference>
<dbReference type="PANTHER" id="PTHR30603">
    <property type="entry name" value="RNA POLYMERASE SIGMA FACTOR RPO"/>
    <property type="match status" value="1"/>
</dbReference>
<dbReference type="InterPro" id="IPR036388">
    <property type="entry name" value="WH-like_DNA-bd_sf"/>
</dbReference>
<dbReference type="EMBL" id="JAEACU010000005">
    <property type="protein sequence ID" value="KAH7527973.1"/>
    <property type="molecule type" value="Genomic_DNA"/>
</dbReference>
<evidence type="ECO:0000256" key="1">
    <source>
        <dbReference type="ARBA" id="ARBA00007788"/>
    </source>
</evidence>
<dbReference type="PANTHER" id="PTHR30603:SF47">
    <property type="entry name" value="RNA POLYMERASE SIGMA FACTOR SIGD, CHLOROPLASTIC"/>
    <property type="match status" value="1"/>
</dbReference>
<keyword evidence="2" id="KW-0805">Transcription regulation</keyword>
<dbReference type="Proteomes" id="UP000813462">
    <property type="component" value="Unassembled WGS sequence"/>
</dbReference>
<dbReference type="InterPro" id="IPR013325">
    <property type="entry name" value="RNA_pol_sigma_r2"/>
</dbReference>
<dbReference type="GO" id="GO:0006352">
    <property type="term" value="P:DNA-templated transcription initiation"/>
    <property type="evidence" value="ECO:0007669"/>
    <property type="project" value="InterPro"/>
</dbReference>
<dbReference type="CDD" id="cd06171">
    <property type="entry name" value="Sigma70_r4"/>
    <property type="match status" value="1"/>
</dbReference>
<organism evidence="7 8">
    <name type="scientific">Ziziphus jujuba var. spinosa</name>
    <dbReference type="NCBI Taxonomy" id="714518"/>
    <lineage>
        <taxon>Eukaryota</taxon>
        <taxon>Viridiplantae</taxon>
        <taxon>Streptophyta</taxon>
        <taxon>Embryophyta</taxon>
        <taxon>Tracheophyta</taxon>
        <taxon>Spermatophyta</taxon>
        <taxon>Magnoliopsida</taxon>
        <taxon>eudicotyledons</taxon>
        <taxon>Gunneridae</taxon>
        <taxon>Pentapetalae</taxon>
        <taxon>rosids</taxon>
        <taxon>fabids</taxon>
        <taxon>Rosales</taxon>
        <taxon>Rhamnaceae</taxon>
        <taxon>Paliureae</taxon>
        <taxon>Ziziphus</taxon>
    </lineage>
</organism>
<dbReference type="InterPro" id="IPR007627">
    <property type="entry name" value="RNA_pol_sigma70_r2"/>
</dbReference>
<dbReference type="SUPFAM" id="SSF88946">
    <property type="entry name" value="Sigma2 domain of RNA polymerase sigma factors"/>
    <property type="match status" value="1"/>
</dbReference>
<keyword evidence="4" id="KW-0238">DNA-binding</keyword>
<evidence type="ECO:0000256" key="5">
    <source>
        <dbReference type="ARBA" id="ARBA00023163"/>
    </source>
</evidence>
<comment type="similarity">
    <text evidence="1">Belongs to the sigma-70 factor family.</text>
</comment>
<evidence type="ECO:0000313" key="7">
    <source>
        <dbReference type="EMBL" id="KAH7527973.1"/>
    </source>
</evidence>
<dbReference type="AlphaFoldDB" id="A0A978VC84"/>
<dbReference type="InterPro" id="IPR013324">
    <property type="entry name" value="RNA_pol_sigma_r3/r4-like"/>
</dbReference>
<dbReference type="InterPro" id="IPR007624">
    <property type="entry name" value="RNA_pol_sigma70_r3"/>
</dbReference>
<dbReference type="InterPro" id="IPR000943">
    <property type="entry name" value="RNA_pol_sigma70"/>
</dbReference>
<dbReference type="Pfam" id="PF04539">
    <property type="entry name" value="Sigma70_r3"/>
    <property type="match status" value="1"/>
</dbReference>
<comment type="caution">
    <text evidence="7">The sequence shown here is derived from an EMBL/GenBank/DDBJ whole genome shotgun (WGS) entry which is preliminary data.</text>
</comment>
<dbReference type="PROSITE" id="PS00715">
    <property type="entry name" value="SIGMA70_1"/>
    <property type="match status" value="1"/>
</dbReference>
<dbReference type="SUPFAM" id="SSF88659">
    <property type="entry name" value="Sigma3 and sigma4 domains of RNA polymerase sigma factors"/>
    <property type="match status" value="2"/>
</dbReference>
<keyword evidence="5" id="KW-0804">Transcription</keyword>
<dbReference type="Gene3D" id="1.10.10.10">
    <property type="entry name" value="Winged helix-like DNA-binding domain superfamily/Winged helix DNA-binding domain"/>
    <property type="match status" value="2"/>
</dbReference>
<evidence type="ECO:0000259" key="6">
    <source>
        <dbReference type="PROSITE" id="PS00715"/>
    </source>
</evidence>
<reference evidence="7" key="1">
    <citation type="journal article" date="2021" name="Front. Plant Sci.">
        <title>Chromosome-Scale Genome Assembly for Chinese Sour Jujube and Insights Into Its Genome Evolution and Domestication Signature.</title>
        <authorList>
            <person name="Shen L.-Y."/>
            <person name="Luo H."/>
            <person name="Wang X.-L."/>
            <person name="Wang X.-M."/>
            <person name="Qiu X.-J."/>
            <person name="Liu H."/>
            <person name="Zhou S.-S."/>
            <person name="Jia K.-H."/>
            <person name="Nie S."/>
            <person name="Bao Y.-T."/>
            <person name="Zhang R.-G."/>
            <person name="Yun Q.-Z."/>
            <person name="Chai Y.-H."/>
            <person name="Lu J.-Y."/>
            <person name="Li Y."/>
            <person name="Zhao S.-W."/>
            <person name="Mao J.-F."/>
            <person name="Jia S.-G."/>
            <person name="Mao Y.-M."/>
        </authorList>
    </citation>
    <scope>NUCLEOTIDE SEQUENCE</scope>
    <source>
        <strain evidence="7">AT0</strain>
        <tissue evidence="7">Leaf</tissue>
    </source>
</reference>
<dbReference type="GO" id="GO:0071482">
    <property type="term" value="P:cellular response to light stimulus"/>
    <property type="evidence" value="ECO:0007669"/>
    <property type="project" value="UniProtKB-ARBA"/>
</dbReference>
<evidence type="ECO:0000256" key="2">
    <source>
        <dbReference type="ARBA" id="ARBA00023015"/>
    </source>
</evidence>
<gene>
    <name evidence="7" type="ORF">FEM48_Zijuj05G0022800</name>
</gene>
<evidence type="ECO:0000256" key="3">
    <source>
        <dbReference type="ARBA" id="ARBA00023082"/>
    </source>
</evidence>
<dbReference type="NCBIfam" id="TIGR02937">
    <property type="entry name" value="sigma70-ECF"/>
    <property type="match status" value="1"/>
</dbReference>
<dbReference type="InterPro" id="IPR050239">
    <property type="entry name" value="Sigma-70_RNA_pol_init_factors"/>
</dbReference>
<dbReference type="Gene3D" id="1.20.120.1810">
    <property type="match status" value="1"/>
</dbReference>
<keyword evidence="3" id="KW-0731">Sigma factor</keyword>
<name>A0A978VC84_ZIZJJ</name>
<sequence>MAITTSLCSPPNHSPTLPTFSISNLPSFQPQSSSSSSSSKFGVNLVSNDALILAAAAEAVTLARAAVNAAREAAEESAAGVGGEVWIYRDGSEGNGLVMRRTRRRKRRKNLELLDLEEKGYFENKSFSSGSVKSGYLSRREEVDCCLSLKEGAELEATRIRITDAQEHEPTSKQLAKAIGMEMRSVDKMLCDRRDSQERIYRSYRRLVVSIAVGYQGRGLSLQDLIQEGSIGLLRGAHKFDPDRGHKLSTYVYWWIRQAIIRAIEKNSRLVRLPGNMCMMVAKIAEAKNDLSRRLRRAPSCEEIAEAVDMHVSIIKLVSEKSRTPISLDRTVTDQGCMRLQVHDSQMLKFFQKLLKISTAFSISNLNSNLLQEIIAGPDETMPEKMVMKRLMKQEVKKLLKSLSDREAHVLRLHFGLNGKSPQTFEEIGRVLKLSRERVRQINGIALSKLRHTSIVDNLRLYLYIL</sequence>
<evidence type="ECO:0000256" key="4">
    <source>
        <dbReference type="ARBA" id="ARBA00023125"/>
    </source>
</evidence>
<dbReference type="InterPro" id="IPR007630">
    <property type="entry name" value="RNA_pol_sigma70_r4"/>
</dbReference>